<sequence length="172" mass="18529">MTPPKKIRKETAKDIYAIESLTAKAFLEMPYSSHTEHFIVNALRRAGRLTLSLVAIESATDEILGHIAISPVSITGNAAGWFGLGPLSVTPARQREGIGSALVKEALKHLKNADAAGCVVLGDPDYYARFGFKPEAALILPDVPAEYFQAIAFKKNIPSGTVTFDEAFEARA</sequence>
<name>A0A158HEF0_CABCO</name>
<dbReference type="InterPro" id="IPR016181">
    <property type="entry name" value="Acyl_CoA_acyltransferase"/>
</dbReference>
<keyword evidence="3" id="KW-1185">Reference proteome</keyword>
<dbReference type="CDD" id="cd04301">
    <property type="entry name" value="NAT_SF"/>
    <property type="match status" value="1"/>
</dbReference>
<keyword evidence="2" id="KW-0808">Transferase</keyword>
<dbReference type="InterPro" id="IPR000182">
    <property type="entry name" value="GNAT_dom"/>
</dbReference>
<dbReference type="Pfam" id="PF13508">
    <property type="entry name" value="Acetyltransf_7"/>
    <property type="match status" value="1"/>
</dbReference>
<protein>
    <submittedName>
        <fullName evidence="2">GCN5-related N-acetyltransferase</fullName>
    </submittedName>
</protein>
<dbReference type="EMBL" id="FCNY02000007">
    <property type="protein sequence ID" value="SAL42716.1"/>
    <property type="molecule type" value="Genomic_DNA"/>
</dbReference>
<dbReference type="PROSITE" id="PS51186">
    <property type="entry name" value="GNAT"/>
    <property type="match status" value="1"/>
</dbReference>
<dbReference type="Proteomes" id="UP000054740">
    <property type="component" value="Unassembled WGS sequence"/>
</dbReference>
<dbReference type="GO" id="GO:0016747">
    <property type="term" value="F:acyltransferase activity, transferring groups other than amino-acyl groups"/>
    <property type="evidence" value="ECO:0007669"/>
    <property type="project" value="InterPro"/>
</dbReference>
<proteinExistence type="predicted"/>
<dbReference type="SUPFAM" id="SSF55729">
    <property type="entry name" value="Acyl-CoA N-acyltransferases (Nat)"/>
    <property type="match status" value="1"/>
</dbReference>
<feature type="domain" description="N-acetyltransferase" evidence="1">
    <location>
        <begin position="5"/>
        <end position="158"/>
    </location>
</feature>
<evidence type="ECO:0000259" key="1">
    <source>
        <dbReference type="PROSITE" id="PS51186"/>
    </source>
</evidence>
<organism evidence="2 3">
    <name type="scientific">Caballeronia cordobensis</name>
    <name type="common">Burkholderia cordobensis</name>
    <dbReference type="NCBI Taxonomy" id="1353886"/>
    <lineage>
        <taxon>Bacteria</taxon>
        <taxon>Pseudomonadati</taxon>
        <taxon>Pseudomonadota</taxon>
        <taxon>Betaproteobacteria</taxon>
        <taxon>Burkholderiales</taxon>
        <taxon>Burkholderiaceae</taxon>
        <taxon>Caballeronia</taxon>
    </lineage>
</organism>
<reference evidence="3" key="1">
    <citation type="submission" date="2016-01" db="EMBL/GenBank/DDBJ databases">
        <authorList>
            <person name="Peeters C."/>
        </authorList>
    </citation>
    <scope>NUCLEOTIDE SEQUENCE [LARGE SCALE GENOMIC DNA]</scope>
</reference>
<gene>
    <name evidence="2" type="ORF">AWB70_03248</name>
</gene>
<evidence type="ECO:0000313" key="3">
    <source>
        <dbReference type="Proteomes" id="UP000054740"/>
    </source>
</evidence>
<dbReference type="Gene3D" id="3.40.630.30">
    <property type="match status" value="1"/>
</dbReference>
<evidence type="ECO:0000313" key="2">
    <source>
        <dbReference type="EMBL" id="SAL42716.1"/>
    </source>
</evidence>
<dbReference type="RefSeq" id="WP_053569188.1">
    <property type="nucleotide sequence ID" value="NZ_FCNY02000007.1"/>
</dbReference>
<accession>A0A158HEF0</accession>
<dbReference type="AlphaFoldDB" id="A0A158HEF0"/>